<evidence type="ECO:0000256" key="6">
    <source>
        <dbReference type="SAM" id="Phobius"/>
    </source>
</evidence>
<protein>
    <recommendedName>
        <fullName evidence="7">O-antigen ligase-related domain-containing protein</fullName>
    </recommendedName>
</protein>
<keyword evidence="3 6" id="KW-1133">Transmembrane helix</keyword>
<keyword evidence="9" id="KW-1185">Reference proteome</keyword>
<feature type="transmembrane region" description="Helical" evidence="6">
    <location>
        <begin position="347"/>
        <end position="367"/>
    </location>
</feature>
<dbReference type="InterPro" id="IPR051533">
    <property type="entry name" value="WaaL-like"/>
</dbReference>
<dbReference type="EMBL" id="BAAAZD010000001">
    <property type="protein sequence ID" value="GAA4000650.1"/>
    <property type="molecule type" value="Genomic_DNA"/>
</dbReference>
<gene>
    <name evidence="8" type="ORF">GCM10022211_08940</name>
</gene>
<comment type="caution">
    <text evidence="8">The sequence shown here is derived from an EMBL/GenBank/DDBJ whole genome shotgun (WGS) entry which is preliminary data.</text>
</comment>
<feature type="transmembrane region" description="Helical" evidence="6">
    <location>
        <begin position="202"/>
        <end position="217"/>
    </location>
</feature>
<dbReference type="Proteomes" id="UP001501310">
    <property type="component" value="Unassembled WGS sequence"/>
</dbReference>
<name>A0ABP7RPY8_9SPHN</name>
<feature type="transmembrane region" description="Helical" evidence="6">
    <location>
        <begin position="379"/>
        <end position="401"/>
    </location>
</feature>
<keyword evidence="4 6" id="KW-0472">Membrane</keyword>
<feature type="region of interest" description="Disordered" evidence="5">
    <location>
        <begin position="437"/>
        <end position="459"/>
    </location>
</feature>
<evidence type="ECO:0000256" key="5">
    <source>
        <dbReference type="SAM" id="MobiDB-lite"/>
    </source>
</evidence>
<dbReference type="RefSeq" id="WP_344708961.1">
    <property type="nucleotide sequence ID" value="NZ_BAAAZD010000001.1"/>
</dbReference>
<comment type="subcellular location">
    <subcellularLocation>
        <location evidence="1">Membrane</location>
        <topology evidence="1">Multi-pass membrane protein</topology>
    </subcellularLocation>
</comment>
<evidence type="ECO:0000259" key="7">
    <source>
        <dbReference type="Pfam" id="PF04932"/>
    </source>
</evidence>
<dbReference type="PANTHER" id="PTHR37422">
    <property type="entry name" value="TEICHURONIC ACID BIOSYNTHESIS PROTEIN TUAE"/>
    <property type="match status" value="1"/>
</dbReference>
<feature type="transmembrane region" description="Helical" evidence="6">
    <location>
        <begin position="223"/>
        <end position="239"/>
    </location>
</feature>
<proteinExistence type="predicted"/>
<feature type="transmembrane region" description="Helical" evidence="6">
    <location>
        <begin position="178"/>
        <end position="195"/>
    </location>
</feature>
<feature type="transmembrane region" description="Helical" evidence="6">
    <location>
        <begin position="246"/>
        <end position="263"/>
    </location>
</feature>
<organism evidence="8 9">
    <name type="scientific">Sphingomonas humi</name>
    <dbReference type="NCBI Taxonomy" id="335630"/>
    <lineage>
        <taxon>Bacteria</taxon>
        <taxon>Pseudomonadati</taxon>
        <taxon>Pseudomonadota</taxon>
        <taxon>Alphaproteobacteria</taxon>
        <taxon>Sphingomonadales</taxon>
        <taxon>Sphingomonadaceae</taxon>
        <taxon>Sphingomonas</taxon>
    </lineage>
</organism>
<reference evidence="9" key="1">
    <citation type="journal article" date="2019" name="Int. J. Syst. Evol. Microbiol.">
        <title>The Global Catalogue of Microorganisms (GCM) 10K type strain sequencing project: providing services to taxonomists for standard genome sequencing and annotation.</title>
        <authorList>
            <consortium name="The Broad Institute Genomics Platform"/>
            <consortium name="The Broad Institute Genome Sequencing Center for Infectious Disease"/>
            <person name="Wu L."/>
            <person name="Ma J."/>
        </authorList>
    </citation>
    <scope>NUCLEOTIDE SEQUENCE [LARGE SCALE GENOMIC DNA]</scope>
    <source>
        <strain evidence="9">JCM 16603</strain>
    </source>
</reference>
<feature type="transmembrane region" description="Helical" evidence="6">
    <location>
        <begin position="112"/>
        <end position="129"/>
    </location>
</feature>
<feature type="domain" description="O-antigen ligase-related" evidence="7">
    <location>
        <begin position="205"/>
        <end position="353"/>
    </location>
</feature>
<evidence type="ECO:0000256" key="1">
    <source>
        <dbReference type="ARBA" id="ARBA00004141"/>
    </source>
</evidence>
<evidence type="ECO:0000256" key="2">
    <source>
        <dbReference type="ARBA" id="ARBA00022692"/>
    </source>
</evidence>
<feature type="compositionally biased region" description="Gly residues" evidence="5">
    <location>
        <begin position="449"/>
        <end position="459"/>
    </location>
</feature>
<feature type="transmembrane region" description="Helical" evidence="6">
    <location>
        <begin position="86"/>
        <end position="106"/>
    </location>
</feature>
<feature type="transmembrane region" description="Helical" evidence="6">
    <location>
        <begin position="62"/>
        <end position="79"/>
    </location>
</feature>
<feature type="transmembrane region" description="Helical" evidence="6">
    <location>
        <begin position="407"/>
        <end position="425"/>
    </location>
</feature>
<evidence type="ECO:0000256" key="3">
    <source>
        <dbReference type="ARBA" id="ARBA00022989"/>
    </source>
</evidence>
<accession>A0ABP7RPY8</accession>
<evidence type="ECO:0000313" key="8">
    <source>
        <dbReference type="EMBL" id="GAA4000650.1"/>
    </source>
</evidence>
<sequence>MKWIAFALIILAAPLLAVWLKGNPRQAPWAWGMLTFLPWVLGPWNLDVAPFATPIWSGYVKGWQVSLLDAVAFGIVFGMRTRWPKLVLIGPLLAYLFAASISVLQARFPEYAISYVVQLLRVVLVFLAVARVAEMERGERALLTGLCAGLAVQAGYAIFDRLNGALQTGGSLGHQNLLGFVSHMALMPAFAAFLAGRGSGRALVGVIAGLIVVALTASRATIGIAGVGLILTLVLSLAVNGNGRKVAVGVVGMILLAASFPLAKSALERRFQAQNTSFMSEDLQREAFVRTAKAIIGDYPLGIGPNHYVFISITEGFADRAGVNWSASNRAANVHNAYLLIGAESGYPGLITIVILLVTSIVVALTTAFRFRKQPGAEVLIGVGVGLIAISLHSFVEWMLVVNPSQYLLAASMGIIVGMRSRFLAQQKNAVRSRRMMKQGRTDIQGQGQVQGHGQPGLA</sequence>
<evidence type="ECO:0000313" key="9">
    <source>
        <dbReference type="Proteomes" id="UP001501310"/>
    </source>
</evidence>
<keyword evidence="2 6" id="KW-0812">Transmembrane</keyword>
<dbReference type="PANTHER" id="PTHR37422:SF13">
    <property type="entry name" value="LIPOPOLYSACCHARIDE BIOSYNTHESIS PROTEIN PA4999-RELATED"/>
    <property type="match status" value="1"/>
</dbReference>
<feature type="transmembrane region" description="Helical" evidence="6">
    <location>
        <begin position="141"/>
        <end position="158"/>
    </location>
</feature>
<dbReference type="Pfam" id="PF04932">
    <property type="entry name" value="Wzy_C"/>
    <property type="match status" value="1"/>
</dbReference>
<evidence type="ECO:0000256" key="4">
    <source>
        <dbReference type="ARBA" id="ARBA00023136"/>
    </source>
</evidence>
<dbReference type="InterPro" id="IPR007016">
    <property type="entry name" value="O-antigen_ligase-rel_domated"/>
</dbReference>